<name>X8AGE1_MYCXE</name>
<proteinExistence type="predicted"/>
<evidence type="ECO:0000313" key="1">
    <source>
        <dbReference type="EMBL" id="EUA29915.1"/>
    </source>
</evidence>
<reference evidence="1" key="1">
    <citation type="submission" date="2014-01" db="EMBL/GenBank/DDBJ databases">
        <authorList>
            <person name="Brown-Elliot B."/>
            <person name="Wallace R."/>
            <person name="Lenaerts A."/>
            <person name="Ordway D."/>
            <person name="DeGroote M.A."/>
            <person name="Parker T."/>
            <person name="Sizemore C."/>
            <person name="Tallon L.J."/>
            <person name="Sadzewicz L.K."/>
            <person name="Sengamalay N."/>
            <person name="Fraser C.M."/>
            <person name="Hine E."/>
            <person name="Shefchek K.A."/>
            <person name="Das S.P."/>
            <person name="Tettelin H."/>
        </authorList>
    </citation>
    <scope>NUCLEOTIDE SEQUENCE [LARGE SCALE GENOMIC DNA]</scope>
    <source>
        <strain evidence="1">4042</strain>
    </source>
</reference>
<organism evidence="1">
    <name type="scientific">Mycobacterium xenopi 4042</name>
    <dbReference type="NCBI Taxonomy" id="1299334"/>
    <lineage>
        <taxon>Bacteria</taxon>
        <taxon>Bacillati</taxon>
        <taxon>Actinomycetota</taxon>
        <taxon>Actinomycetes</taxon>
        <taxon>Mycobacteriales</taxon>
        <taxon>Mycobacteriaceae</taxon>
        <taxon>Mycobacterium</taxon>
    </lineage>
</organism>
<protein>
    <submittedName>
        <fullName evidence="1">Uncharacterized protein</fullName>
    </submittedName>
</protein>
<dbReference type="EMBL" id="JAOB01000060">
    <property type="protein sequence ID" value="EUA29915.1"/>
    <property type="molecule type" value="Genomic_DNA"/>
</dbReference>
<accession>X8AGE1</accession>
<comment type="caution">
    <text evidence="1">The sequence shown here is derived from an EMBL/GenBank/DDBJ whole genome shotgun (WGS) entry which is preliminary data.</text>
</comment>
<sequence length="41" mass="4660">MCPMSLSWRLRHGLRFSGIAARFADTALYRATIRRPVRPAG</sequence>
<dbReference type="AlphaFoldDB" id="X8AGE1"/>
<gene>
    <name evidence="1" type="ORF">I553_4169</name>
</gene>